<feature type="transmembrane region" description="Helical" evidence="9">
    <location>
        <begin position="49"/>
        <end position="67"/>
    </location>
</feature>
<keyword evidence="11" id="KW-1185">Reference proteome</keyword>
<dbReference type="EMBL" id="CP046522">
    <property type="protein sequence ID" value="QGU94792.1"/>
    <property type="molecule type" value="Genomic_DNA"/>
</dbReference>
<dbReference type="AlphaFoldDB" id="A0A6I6EM49"/>
<feature type="transmembrane region" description="Helical" evidence="9">
    <location>
        <begin position="79"/>
        <end position="112"/>
    </location>
</feature>
<dbReference type="GO" id="GO:0015649">
    <property type="term" value="F:2-keto-3-deoxygluconate:proton symporter activity"/>
    <property type="evidence" value="ECO:0007669"/>
    <property type="project" value="InterPro"/>
</dbReference>
<feature type="transmembrane region" description="Helical" evidence="9">
    <location>
        <begin position="221"/>
        <end position="240"/>
    </location>
</feature>
<comment type="similarity">
    <text evidence="1">Belongs to the KdgT transporter family.</text>
</comment>
<evidence type="ECO:0000256" key="1">
    <source>
        <dbReference type="ARBA" id="ARBA00006430"/>
    </source>
</evidence>
<name>A0A6I6EM49_9CLOT</name>
<sequence length="320" mass="32496">MQIKKTIDKIPGGLMVIPLLLGAIINTFFPKALEIGGFTTAMFKQGSLPILGVFLFCMGSQLSFKVAPKSLKKGIILTVVKYGVGVVIGLGVGKIFGPAGILGLTPLAIIAAMTNSNGGLYVALAGEYGDETDVGAVSVLSINDGPFFTMLALGASGFAQVPFEAFVAVIVPIGLGMILGNLDEEMRKFLASGEKLLIPFFAFPLGAGMNLANVFKAGASGIILGVMVAVLTGFAGYFALKLSGEKRAIAGLAEGSTAGNAVGTPAAIAAADASLAPIVATATAQIAAACIVTAFLCPAIVVMMDKYLKKKEAAKAQSAA</sequence>
<evidence type="ECO:0000313" key="10">
    <source>
        <dbReference type="EMBL" id="QGU94792.1"/>
    </source>
</evidence>
<dbReference type="Proteomes" id="UP000422764">
    <property type="component" value="Chromosome"/>
</dbReference>
<dbReference type="Pfam" id="PF03812">
    <property type="entry name" value="KdgT"/>
    <property type="match status" value="1"/>
</dbReference>
<reference evidence="10 11" key="1">
    <citation type="submission" date="2019-12" db="EMBL/GenBank/DDBJ databases">
        <title>Genome sequenceing of Clostridium bovifaecis.</title>
        <authorList>
            <person name="Yao Y."/>
        </authorList>
    </citation>
    <scope>NUCLEOTIDE SEQUENCE [LARGE SCALE GENOMIC DNA]</scope>
    <source>
        <strain evidence="10 11">BXX</strain>
    </source>
</reference>
<evidence type="ECO:0000256" key="7">
    <source>
        <dbReference type="ARBA" id="ARBA00022989"/>
    </source>
</evidence>
<proteinExistence type="inferred from homology"/>
<dbReference type="InterPro" id="IPR004684">
    <property type="entry name" value="2keto-3dGluconate_permease"/>
</dbReference>
<accession>A0A6I6EM49</accession>
<keyword evidence="4" id="KW-0762">Sugar transport</keyword>
<gene>
    <name evidence="10" type="ORF">GOM49_06500</name>
</gene>
<keyword evidence="5 9" id="KW-0812">Transmembrane</keyword>
<feature type="transmembrane region" description="Helical" evidence="9">
    <location>
        <begin position="286"/>
        <end position="304"/>
    </location>
</feature>
<organism evidence="10 11">
    <name type="scientific">Clostridium bovifaecis</name>
    <dbReference type="NCBI Taxonomy" id="2184719"/>
    <lineage>
        <taxon>Bacteria</taxon>
        <taxon>Bacillati</taxon>
        <taxon>Bacillota</taxon>
        <taxon>Clostridia</taxon>
        <taxon>Eubacteriales</taxon>
        <taxon>Clostridiaceae</taxon>
        <taxon>Clostridium</taxon>
    </lineage>
</organism>
<keyword evidence="8 9" id="KW-0472">Membrane</keyword>
<evidence type="ECO:0000256" key="3">
    <source>
        <dbReference type="ARBA" id="ARBA00022475"/>
    </source>
</evidence>
<keyword evidence="3" id="KW-1003">Cell membrane</keyword>
<dbReference type="GO" id="GO:0016020">
    <property type="term" value="C:membrane"/>
    <property type="evidence" value="ECO:0007669"/>
    <property type="project" value="InterPro"/>
</dbReference>
<keyword evidence="6" id="KW-0769">Symport</keyword>
<evidence type="ECO:0000313" key="11">
    <source>
        <dbReference type="Proteomes" id="UP000422764"/>
    </source>
</evidence>
<keyword evidence="7 9" id="KW-1133">Transmembrane helix</keyword>
<evidence type="ECO:0000256" key="5">
    <source>
        <dbReference type="ARBA" id="ARBA00022692"/>
    </source>
</evidence>
<evidence type="ECO:0000256" key="4">
    <source>
        <dbReference type="ARBA" id="ARBA00022597"/>
    </source>
</evidence>
<protein>
    <submittedName>
        <fullName evidence="10">2-keto-3-deoxygluconate permease</fullName>
    </submittedName>
</protein>
<evidence type="ECO:0000256" key="8">
    <source>
        <dbReference type="ARBA" id="ARBA00023136"/>
    </source>
</evidence>
<keyword evidence="2" id="KW-0813">Transport</keyword>
<feature type="transmembrane region" description="Helical" evidence="9">
    <location>
        <begin position="12"/>
        <end position="29"/>
    </location>
</feature>
<feature type="transmembrane region" description="Helical" evidence="9">
    <location>
        <begin position="147"/>
        <end position="175"/>
    </location>
</feature>
<evidence type="ECO:0000256" key="2">
    <source>
        <dbReference type="ARBA" id="ARBA00022448"/>
    </source>
</evidence>
<evidence type="ECO:0000256" key="6">
    <source>
        <dbReference type="ARBA" id="ARBA00022847"/>
    </source>
</evidence>
<evidence type="ECO:0000256" key="9">
    <source>
        <dbReference type="SAM" id="Phobius"/>
    </source>
</evidence>
<feature type="transmembrane region" description="Helical" evidence="9">
    <location>
        <begin position="196"/>
        <end position="215"/>
    </location>
</feature>